<dbReference type="SMART" id="SM00448">
    <property type="entry name" value="REC"/>
    <property type="match status" value="1"/>
</dbReference>
<keyword evidence="3" id="KW-0597">Phosphoprotein</keyword>
<dbReference type="PROSITE" id="PS50930">
    <property type="entry name" value="HTH_LYTTR"/>
    <property type="match status" value="1"/>
</dbReference>
<proteinExistence type="predicted"/>
<evidence type="ECO:0000313" key="7">
    <source>
        <dbReference type="Proteomes" id="UP000190080"/>
    </source>
</evidence>
<dbReference type="InterPro" id="IPR001789">
    <property type="entry name" value="Sig_transdc_resp-reg_receiver"/>
</dbReference>
<feature type="modified residue" description="4-aspartylphosphate" evidence="3">
    <location>
        <position position="58"/>
    </location>
</feature>
<evidence type="ECO:0000256" key="1">
    <source>
        <dbReference type="ARBA" id="ARBA00018672"/>
    </source>
</evidence>
<sequence>MLKIAVCDDEILHRLDIVRKIKIILYNYCKEDKFNIEEYSNGQAMVGENKYFDIVFLDIKMDKLSGIETAKKMRTYNEDTKIVFITAFKEYVFEALDVEPFHYLLKPVSIEKLNDIIKRIIDKLKASKDEKQFFLINQGKNTIKVALDRVYFFEVQNRTINLHTEDEIIKYYDRISNVESLVSQKDFFRCHRSYIVNFRYIKKYDRNEIELDNGMKIMISKNKYEEFTKSFTEYIKRSEI</sequence>
<dbReference type="Pfam" id="PF00072">
    <property type="entry name" value="Response_reg"/>
    <property type="match status" value="1"/>
</dbReference>
<dbReference type="SUPFAM" id="SSF52172">
    <property type="entry name" value="CheY-like"/>
    <property type="match status" value="1"/>
</dbReference>
<comment type="function">
    <text evidence="2">May play the central regulatory role in sporulation. It may be an element of the effector pathway responsible for the activation of sporulation genes in response to nutritional stress. Spo0A may act in concert with spo0H (a sigma factor) to control the expression of some genes that are critical to the sporulation process.</text>
</comment>
<dbReference type="PANTHER" id="PTHR37299:SF1">
    <property type="entry name" value="STAGE 0 SPORULATION PROTEIN A HOMOLOG"/>
    <property type="match status" value="1"/>
</dbReference>
<keyword evidence="7" id="KW-1185">Reference proteome</keyword>
<evidence type="ECO:0000256" key="2">
    <source>
        <dbReference type="ARBA" id="ARBA00024867"/>
    </source>
</evidence>
<dbReference type="PANTHER" id="PTHR37299">
    <property type="entry name" value="TRANSCRIPTIONAL REGULATOR-RELATED"/>
    <property type="match status" value="1"/>
</dbReference>
<dbReference type="SMART" id="SM00850">
    <property type="entry name" value="LytTR"/>
    <property type="match status" value="1"/>
</dbReference>
<dbReference type="InterPro" id="IPR011006">
    <property type="entry name" value="CheY-like_superfamily"/>
</dbReference>
<dbReference type="OrthoDB" id="9802383at2"/>
<dbReference type="EMBL" id="MZGV01000092">
    <property type="protein sequence ID" value="OPJ56674.1"/>
    <property type="molecule type" value="Genomic_DNA"/>
</dbReference>
<feature type="domain" description="HTH LytTR-type" evidence="5">
    <location>
        <begin position="134"/>
        <end position="233"/>
    </location>
</feature>
<evidence type="ECO:0000313" key="6">
    <source>
        <dbReference type="EMBL" id="OPJ56674.1"/>
    </source>
</evidence>
<evidence type="ECO:0000259" key="5">
    <source>
        <dbReference type="PROSITE" id="PS50930"/>
    </source>
</evidence>
<dbReference type="Gene3D" id="2.40.50.1020">
    <property type="entry name" value="LytTr DNA-binding domain"/>
    <property type="match status" value="1"/>
</dbReference>
<dbReference type="InterPro" id="IPR046947">
    <property type="entry name" value="LytR-like"/>
</dbReference>
<accession>A0A1V4I9W6</accession>
<dbReference type="RefSeq" id="WP_079428235.1">
    <property type="nucleotide sequence ID" value="NZ_MZGV01000092.1"/>
</dbReference>
<dbReference type="STRING" id="1450648.CLORY_42270"/>
<dbReference type="AlphaFoldDB" id="A0A1V4I9W6"/>
<dbReference type="InterPro" id="IPR007492">
    <property type="entry name" value="LytTR_DNA-bd_dom"/>
</dbReference>
<dbReference type="Pfam" id="PF04397">
    <property type="entry name" value="LytTR"/>
    <property type="match status" value="1"/>
</dbReference>
<name>A0A1V4I9W6_9CLOT</name>
<dbReference type="Gene3D" id="3.40.50.2300">
    <property type="match status" value="1"/>
</dbReference>
<dbReference type="GO" id="GO:0003677">
    <property type="term" value="F:DNA binding"/>
    <property type="evidence" value="ECO:0007669"/>
    <property type="project" value="InterPro"/>
</dbReference>
<protein>
    <recommendedName>
        <fullName evidence="1">Stage 0 sporulation protein A homolog</fullName>
    </recommendedName>
</protein>
<dbReference type="PROSITE" id="PS50110">
    <property type="entry name" value="RESPONSE_REGULATORY"/>
    <property type="match status" value="1"/>
</dbReference>
<dbReference type="GO" id="GO:0000156">
    <property type="term" value="F:phosphorelay response regulator activity"/>
    <property type="evidence" value="ECO:0007669"/>
    <property type="project" value="InterPro"/>
</dbReference>
<reference evidence="6 7" key="1">
    <citation type="submission" date="2017-03" db="EMBL/GenBank/DDBJ databases">
        <title>Genome sequence of Clostridium oryzae DSM 28571.</title>
        <authorList>
            <person name="Poehlein A."/>
            <person name="Daniel R."/>
        </authorList>
    </citation>
    <scope>NUCLEOTIDE SEQUENCE [LARGE SCALE GENOMIC DNA]</scope>
    <source>
        <strain evidence="6 7">DSM 28571</strain>
    </source>
</reference>
<feature type="domain" description="Response regulatory" evidence="4">
    <location>
        <begin position="3"/>
        <end position="121"/>
    </location>
</feature>
<gene>
    <name evidence="6" type="primary">yehT_2</name>
    <name evidence="6" type="ORF">CLORY_42270</name>
</gene>
<organism evidence="6 7">
    <name type="scientific">Clostridium oryzae</name>
    <dbReference type="NCBI Taxonomy" id="1450648"/>
    <lineage>
        <taxon>Bacteria</taxon>
        <taxon>Bacillati</taxon>
        <taxon>Bacillota</taxon>
        <taxon>Clostridia</taxon>
        <taxon>Eubacteriales</taxon>
        <taxon>Clostridiaceae</taxon>
        <taxon>Clostridium</taxon>
    </lineage>
</organism>
<evidence type="ECO:0000256" key="3">
    <source>
        <dbReference type="PROSITE-ProRule" id="PRU00169"/>
    </source>
</evidence>
<evidence type="ECO:0000259" key="4">
    <source>
        <dbReference type="PROSITE" id="PS50110"/>
    </source>
</evidence>
<dbReference type="Proteomes" id="UP000190080">
    <property type="component" value="Unassembled WGS sequence"/>
</dbReference>
<comment type="caution">
    <text evidence="6">The sequence shown here is derived from an EMBL/GenBank/DDBJ whole genome shotgun (WGS) entry which is preliminary data.</text>
</comment>